<keyword evidence="2" id="KW-1185">Reference proteome</keyword>
<dbReference type="NCBIfam" id="NF047360">
    <property type="entry name" value="tail_chap_PVL"/>
    <property type="match status" value="1"/>
</dbReference>
<evidence type="ECO:0000313" key="2">
    <source>
        <dbReference type="Proteomes" id="UP001203665"/>
    </source>
</evidence>
<dbReference type="Proteomes" id="UP001203665">
    <property type="component" value="Unassembled WGS sequence"/>
</dbReference>
<gene>
    <name evidence="1" type="ORF">NDM98_08775</name>
</gene>
<organism evidence="1 2">
    <name type="scientific">Alkalicoccobacillus plakortidis</name>
    <dbReference type="NCBI Taxonomy" id="444060"/>
    <lineage>
        <taxon>Bacteria</taxon>
        <taxon>Bacillati</taxon>
        <taxon>Bacillota</taxon>
        <taxon>Bacilli</taxon>
        <taxon>Bacillales</taxon>
        <taxon>Bacillaceae</taxon>
        <taxon>Alkalicoccobacillus</taxon>
    </lineage>
</organism>
<dbReference type="InterPro" id="IPR057006">
    <property type="entry name" value="Phage_TAC_19"/>
</dbReference>
<dbReference type="Pfam" id="PF23857">
    <property type="entry name" value="Phage_TAC_19"/>
    <property type="match status" value="1"/>
</dbReference>
<accession>A0ABT0XI81</accession>
<dbReference type="EMBL" id="JAMQJY010000001">
    <property type="protein sequence ID" value="MCM2675577.1"/>
    <property type="molecule type" value="Genomic_DNA"/>
</dbReference>
<protein>
    <submittedName>
        <fullName evidence="1">Uncharacterized protein</fullName>
    </submittedName>
</protein>
<evidence type="ECO:0000313" key="1">
    <source>
        <dbReference type="EMBL" id="MCM2675577.1"/>
    </source>
</evidence>
<dbReference type="RefSeq" id="WP_251606456.1">
    <property type="nucleotide sequence ID" value="NZ_JAMQJY010000001.1"/>
</dbReference>
<reference evidence="1" key="1">
    <citation type="submission" date="2022-06" db="EMBL/GenBank/DDBJ databases">
        <title>Alkalicoccobacillus porphyridii sp. nov., isolated from a marine red alga, Porphyridium purpureum and reclassification of Shouchella plakortidis and Shouchella gibsonii as Alkalicoccobacillus plakortidis comb. nov. and Alkalicoccobacillus gibsonii comb. nov.</title>
        <authorList>
            <person name="Kim K.H."/>
            <person name="Lee J.K."/>
            <person name="Han D.M."/>
            <person name="Baek J.H."/>
            <person name="Jeon C.O."/>
        </authorList>
    </citation>
    <scope>NUCLEOTIDE SEQUENCE</scope>
    <source>
        <strain evidence="1">DSM 19153</strain>
    </source>
</reference>
<name>A0ABT0XI81_9BACI</name>
<comment type="caution">
    <text evidence="1">The sequence shown here is derived from an EMBL/GenBank/DDBJ whole genome shotgun (WGS) entry which is preliminary data.</text>
</comment>
<sequence length="130" mass="15002">MANLKRHTIELITEVKDDGDIVSMTYITTPFIRTDVTYEAMDIAEKMEEQGKDQKEDDDKKPLTNRELFDLLVDFTVKLYNKQFTKKDLLAGLHGPDALKTLQEHVAFVMTGTQSEQNTEMTKKFLERKG</sequence>
<proteinExistence type="predicted"/>